<gene>
    <name evidence="13" type="ORF">EB796_011620</name>
</gene>
<dbReference type="Proteomes" id="UP000593567">
    <property type="component" value="Unassembled WGS sequence"/>
</dbReference>
<evidence type="ECO:0000256" key="6">
    <source>
        <dbReference type="ARBA" id="ARBA00022786"/>
    </source>
</evidence>
<keyword evidence="8" id="KW-0539">Nucleus</keyword>
<dbReference type="OrthoDB" id="512616at2759"/>
<dbReference type="EMBL" id="VXIV02001759">
    <property type="protein sequence ID" value="KAF6030069.1"/>
    <property type="molecule type" value="Genomic_DNA"/>
</dbReference>
<evidence type="ECO:0000256" key="2">
    <source>
        <dbReference type="ARBA" id="ARBA00004906"/>
    </source>
</evidence>
<keyword evidence="3" id="KW-0808">Transferase</keyword>
<comment type="pathway">
    <text evidence="2">Protein modification; protein ubiquitination.</text>
</comment>
<reference evidence="13" key="1">
    <citation type="submission" date="2020-06" db="EMBL/GenBank/DDBJ databases">
        <title>Draft genome of Bugula neritina, a colonial animal packing powerful symbionts and potential medicines.</title>
        <authorList>
            <person name="Rayko M."/>
        </authorList>
    </citation>
    <scope>NUCLEOTIDE SEQUENCE [LARGE SCALE GENOMIC DNA]</scope>
    <source>
        <strain evidence="13">Kwan_BN1</strain>
    </source>
</reference>
<proteinExistence type="predicted"/>
<feature type="compositionally biased region" description="Basic residues" evidence="10">
    <location>
        <begin position="327"/>
        <end position="341"/>
    </location>
</feature>
<feature type="region of interest" description="Disordered" evidence="10">
    <location>
        <begin position="294"/>
        <end position="342"/>
    </location>
</feature>
<evidence type="ECO:0000256" key="4">
    <source>
        <dbReference type="ARBA" id="ARBA00022723"/>
    </source>
</evidence>
<protein>
    <recommendedName>
        <fullName evidence="15">PHF7</fullName>
    </recommendedName>
</protein>
<dbReference type="Gene3D" id="3.30.40.10">
    <property type="entry name" value="Zinc/RING finger domain, C3HC4 (zinc finger)"/>
    <property type="match status" value="2"/>
</dbReference>
<feature type="compositionally biased region" description="Basic and acidic residues" evidence="10">
    <location>
        <begin position="299"/>
        <end position="316"/>
    </location>
</feature>
<evidence type="ECO:0000256" key="10">
    <source>
        <dbReference type="SAM" id="MobiDB-lite"/>
    </source>
</evidence>
<feature type="domain" description="RING-type" evidence="11">
    <location>
        <begin position="149"/>
        <end position="198"/>
    </location>
</feature>
<dbReference type="CDD" id="cd15669">
    <property type="entry name" value="ePHD_PHF7_G2E3_like"/>
    <property type="match status" value="1"/>
</dbReference>
<evidence type="ECO:0000256" key="3">
    <source>
        <dbReference type="ARBA" id="ARBA00022679"/>
    </source>
</evidence>
<evidence type="ECO:0000256" key="7">
    <source>
        <dbReference type="ARBA" id="ARBA00022833"/>
    </source>
</evidence>
<keyword evidence="6" id="KW-0833">Ubl conjugation pathway</keyword>
<keyword evidence="4" id="KW-0479">Metal-binding</keyword>
<evidence type="ECO:0008006" key="15">
    <source>
        <dbReference type="Google" id="ProtNLM"/>
    </source>
</evidence>
<dbReference type="PROSITE" id="PS50089">
    <property type="entry name" value="ZF_RING_2"/>
    <property type="match status" value="1"/>
</dbReference>
<dbReference type="PROSITE" id="PS51805">
    <property type="entry name" value="EPHD"/>
    <property type="match status" value="1"/>
</dbReference>
<evidence type="ECO:0000313" key="13">
    <source>
        <dbReference type="EMBL" id="KAF6030069.1"/>
    </source>
</evidence>
<comment type="subcellular location">
    <subcellularLocation>
        <location evidence="1">Nucleus</location>
    </subcellularLocation>
</comment>
<accession>A0A7J7JUL8</accession>
<evidence type="ECO:0000256" key="1">
    <source>
        <dbReference type="ARBA" id="ARBA00004123"/>
    </source>
</evidence>
<evidence type="ECO:0000259" key="12">
    <source>
        <dbReference type="PROSITE" id="PS51805"/>
    </source>
</evidence>
<dbReference type="SUPFAM" id="SSF57903">
    <property type="entry name" value="FYVE/PHD zinc finger"/>
    <property type="match status" value="1"/>
</dbReference>
<dbReference type="InterPro" id="IPR001841">
    <property type="entry name" value="Znf_RING"/>
</dbReference>
<dbReference type="InterPro" id="IPR034732">
    <property type="entry name" value="EPHD"/>
</dbReference>
<dbReference type="Pfam" id="PF26054">
    <property type="entry name" value="PHD_G2E3"/>
    <property type="match status" value="1"/>
</dbReference>
<evidence type="ECO:0000256" key="5">
    <source>
        <dbReference type="ARBA" id="ARBA00022771"/>
    </source>
</evidence>
<dbReference type="InterPro" id="IPR051188">
    <property type="entry name" value="PHD-type_Zinc_Finger"/>
</dbReference>
<dbReference type="InterPro" id="IPR011011">
    <property type="entry name" value="Znf_FYVE_PHD"/>
</dbReference>
<dbReference type="InterPro" id="IPR013083">
    <property type="entry name" value="Znf_RING/FYVE/PHD"/>
</dbReference>
<dbReference type="PANTHER" id="PTHR12420">
    <property type="entry name" value="PHD FINGER PROTEIN"/>
    <property type="match status" value="1"/>
</dbReference>
<evidence type="ECO:0000256" key="9">
    <source>
        <dbReference type="PROSITE-ProRule" id="PRU00175"/>
    </source>
</evidence>
<sequence length="377" mass="42107">MPKAGSSTSKLLSSELLCVFCNEYEDEKRYGKLISNDGIAAHNFCLLFSSGLAQKGEDNEGLDGFLIEDILKECKRCNKLKCSFCKVKGGSIGCGNSWCKKSYHYGCGKDNGAMFTYHGNYSSYCKKHSLVQEELPAEERKTLKPVDTCYICYENLNTTISPTTILAPCCTRAWYHRQCIEDMAYSAGLHYFKCPLCNNVDEWQAEMLRIGIYIPDRDASWELVPGAYNSLLQPNLECVADVCICPQGRSEDETDGEWELIMCETCGCQAVHTQCGKLKKKDKEWLCSMCRGTTSGSSKENEVPHEPETLRSENKRQSSSSNSVPPKKTRPSKSRSKKKALAKGVKTLDNYFTVTKQSSTGLTVSSDSQFNARFQDG</sequence>
<organism evidence="13 14">
    <name type="scientific">Bugula neritina</name>
    <name type="common">Brown bryozoan</name>
    <name type="synonym">Sertularia neritina</name>
    <dbReference type="NCBI Taxonomy" id="10212"/>
    <lineage>
        <taxon>Eukaryota</taxon>
        <taxon>Metazoa</taxon>
        <taxon>Spiralia</taxon>
        <taxon>Lophotrochozoa</taxon>
        <taxon>Bryozoa</taxon>
        <taxon>Gymnolaemata</taxon>
        <taxon>Cheilostomatida</taxon>
        <taxon>Flustrina</taxon>
        <taxon>Buguloidea</taxon>
        <taxon>Bugulidae</taxon>
        <taxon>Bugula</taxon>
    </lineage>
</organism>
<keyword evidence="14" id="KW-1185">Reference proteome</keyword>
<dbReference type="InterPro" id="IPR042013">
    <property type="entry name" value="PHF7/G2E3_ePHD"/>
</dbReference>
<evidence type="ECO:0000313" key="14">
    <source>
        <dbReference type="Proteomes" id="UP000593567"/>
    </source>
</evidence>
<keyword evidence="5 9" id="KW-0863">Zinc-finger</keyword>
<dbReference type="AlphaFoldDB" id="A0A7J7JUL8"/>
<evidence type="ECO:0000256" key="8">
    <source>
        <dbReference type="ARBA" id="ARBA00023242"/>
    </source>
</evidence>
<dbReference type="SMART" id="SM00249">
    <property type="entry name" value="PHD"/>
    <property type="match status" value="3"/>
</dbReference>
<dbReference type="GO" id="GO:0005634">
    <property type="term" value="C:nucleus"/>
    <property type="evidence" value="ECO:0007669"/>
    <property type="project" value="TreeGrafter"/>
</dbReference>
<comment type="caution">
    <text evidence="13">The sequence shown here is derived from an EMBL/GenBank/DDBJ whole genome shotgun (WGS) entry which is preliminary data.</text>
</comment>
<dbReference type="PANTHER" id="PTHR12420:SF42">
    <property type="entry name" value="G2_M PHASE-SPECIFIC E3 UBIQUITIN-PROTEIN LIGASE"/>
    <property type="match status" value="1"/>
</dbReference>
<dbReference type="InterPro" id="IPR019786">
    <property type="entry name" value="Zinc_finger_PHD-type_CS"/>
</dbReference>
<dbReference type="Pfam" id="PF13771">
    <property type="entry name" value="zf-HC5HC2H"/>
    <property type="match status" value="1"/>
</dbReference>
<dbReference type="PROSITE" id="PS01359">
    <property type="entry name" value="ZF_PHD_1"/>
    <property type="match status" value="1"/>
</dbReference>
<evidence type="ECO:0000259" key="11">
    <source>
        <dbReference type="PROSITE" id="PS50089"/>
    </source>
</evidence>
<feature type="domain" description="PHD-type" evidence="12">
    <location>
        <begin position="15"/>
        <end position="129"/>
    </location>
</feature>
<dbReference type="GO" id="GO:0008270">
    <property type="term" value="F:zinc ion binding"/>
    <property type="evidence" value="ECO:0007669"/>
    <property type="project" value="UniProtKB-KW"/>
</dbReference>
<name>A0A7J7JUL8_BUGNE</name>
<dbReference type="InterPro" id="IPR059102">
    <property type="entry name" value="PHD_PHF7/G2E3-like"/>
</dbReference>
<keyword evidence="7" id="KW-0862">Zinc</keyword>
<dbReference type="InterPro" id="IPR001965">
    <property type="entry name" value="Znf_PHD"/>
</dbReference>